<gene>
    <name evidence="2" type="ORF">DPMN_158803</name>
</gene>
<proteinExistence type="predicted"/>
<dbReference type="EMBL" id="JAIWYP010000008">
    <property type="protein sequence ID" value="KAH3780978.1"/>
    <property type="molecule type" value="Genomic_DNA"/>
</dbReference>
<sequence length="77" mass="8682">MHCPSIPSSVASFIFFSTSLFTFLCYVRFSPGWCAYDASANFVTEVHTLTNSVFHRRIRRHDFFNGVGVGDSVEVIV</sequence>
<dbReference type="AlphaFoldDB" id="A0A9D4IR71"/>
<keyword evidence="1" id="KW-0812">Transmembrane</keyword>
<organism evidence="2 3">
    <name type="scientific">Dreissena polymorpha</name>
    <name type="common">Zebra mussel</name>
    <name type="synonym">Mytilus polymorpha</name>
    <dbReference type="NCBI Taxonomy" id="45954"/>
    <lineage>
        <taxon>Eukaryota</taxon>
        <taxon>Metazoa</taxon>
        <taxon>Spiralia</taxon>
        <taxon>Lophotrochozoa</taxon>
        <taxon>Mollusca</taxon>
        <taxon>Bivalvia</taxon>
        <taxon>Autobranchia</taxon>
        <taxon>Heteroconchia</taxon>
        <taxon>Euheterodonta</taxon>
        <taxon>Imparidentia</taxon>
        <taxon>Neoheterodontei</taxon>
        <taxon>Myida</taxon>
        <taxon>Dreissenoidea</taxon>
        <taxon>Dreissenidae</taxon>
        <taxon>Dreissena</taxon>
    </lineage>
</organism>
<evidence type="ECO:0000256" key="1">
    <source>
        <dbReference type="SAM" id="Phobius"/>
    </source>
</evidence>
<dbReference type="Proteomes" id="UP000828390">
    <property type="component" value="Unassembled WGS sequence"/>
</dbReference>
<reference evidence="2" key="2">
    <citation type="submission" date="2020-11" db="EMBL/GenBank/DDBJ databases">
        <authorList>
            <person name="McCartney M.A."/>
            <person name="Auch B."/>
            <person name="Kono T."/>
            <person name="Mallez S."/>
            <person name="Becker A."/>
            <person name="Gohl D.M."/>
            <person name="Silverstein K.A.T."/>
            <person name="Koren S."/>
            <person name="Bechman K.B."/>
            <person name="Herman A."/>
            <person name="Abrahante J.E."/>
            <person name="Garbe J."/>
        </authorList>
    </citation>
    <scope>NUCLEOTIDE SEQUENCE</scope>
    <source>
        <strain evidence="2">Duluth1</strain>
        <tissue evidence="2">Whole animal</tissue>
    </source>
</reference>
<feature type="transmembrane region" description="Helical" evidence="1">
    <location>
        <begin position="6"/>
        <end position="27"/>
    </location>
</feature>
<name>A0A9D4IR71_DREPO</name>
<keyword evidence="3" id="KW-1185">Reference proteome</keyword>
<keyword evidence="1" id="KW-1133">Transmembrane helix</keyword>
<reference evidence="2" key="1">
    <citation type="journal article" date="2019" name="bioRxiv">
        <title>The Genome of the Zebra Mussel, Dreissena polymorpha: A Resource for Invasive Species Research.</title>
        <authorList>
            <person name="McCartney M.A."/>
            <person name="Auch B."/>
            <person name="Kono T."/>
            <person name="Mallez S."/>
            <person name="Zhang Y."/>
            <person name="Obille A."/>
            <person name="Becker A."/>
            <person name="Abrahante J.E."/>
            <person name="Garbe J."/>
            <person name="Badalamenti J.P."/>
            <person name="Herman A."/>
            <person name="Mangelson H."/>
            <person name="Liachko I."/>
            <person name="Sullivan S."/>
            <person name="Sone E.D."/>
            <person name="Koren S."/>
            <person name="Silverstein K.A.T."/>
            <person name="Beckman K.B."/>
            <person name="Gohl D.M."/>
        </authorList>
    </citation>
    <scope>NUCLEOTIDE SEQUENCE</scope>
    <source>
        <strain evidence="2">Duluth1</strain>
        <tissue evidence="2">Whole animal</tissue>
    </source>
</reference>
<keyword evidence="1" id="KW-0472">Membrane</keyword>
<comment type="caution">
    <text evidence="2">The sequence shown here is derived from an EMBL/GenBank/DDBJ whole genome shotgun (WGS) entry which is preliminary data.</text>
</comment>
<accession>A0A9D4IR71</accession>
<evidence type="ECO:0000313" key="3">
    <source>
        <dbReference type="Proteomes" id="UP000828390"/>
    </source>
</evidence>
<evidence type="ECO:0000313" key="2">
    <source>
        <dbReference type="EMBL" id="KAH3780978.1"/>
    </source>
</evidence>
<protein>
    <submittedName>
        <fullName evidence="2">Uncharacterized protein</fullName>
    </submittedName>
</protein>